<feature type="compositionally biased region" description="Low complexity" evidence="1">
    <location>
        <begin position="1"/>
        <end position="19"/>
    </location>
</feature>
<protein>
    <submittedName>
        <fullName evidence="3">Uncharacterized protein</fullName>
    </submittedName>
</protein>
<feature type="transmembrane region" description="Helical" evidence="2">
    <location>
        <begin position="521"/>
        <end position="541"/>
    </location>
</feature>
<dbReference type="InterPro" id="IPR052994">
    <property type="entry name" value="Tiny_macrocysts_regulators"/>
</dbReference>
<feature type="region of interest" description="Disordered" evidence="1">
    <location>
        <begin position="1"/>
        <end position="24"/>
    </location>
</feature>
<reference evidence="3" key="1">
    <citation type="journal article" date="2021" name="Proc. Natl. Acad. Sci. U.S.A.">
        <title>Three genomes in the algal genus Volvox reveal the fate of a haploid sex-determining region after a transition to homothallism.</title>
        <authorList>
            <person name="Yamamoto K."/>
            <person name="Hamaji T."/>
            <person name="Kawai-Toyooka H."/>
            <person name="Matsuzaki R."/>
            <person name="Takahashi F."/>
            <person name="Nishimura Y."/>
            <person name="Kawachi M."/>
            <person name="Noguchi H."/>
            <person name="Minakuchi Y."/>
            <person name="Umen J.G."/>
            <person name="Toyoda A."/>
            <person name="Nozaki H."/>
        </authorList>
    </citation>
    <scope>NUCLEOTIDE SEQUENCE</scope>
    <source>
        <strain evidence="3">NIES-3780</strain>
    </source>
</reference>
<organism evidence="3 4">
    <name type="scientific">Volvox africanus</name>
    <dbReference type="NCBI Taxonomy" id="51714"/>
    <lineage>
        <taxon>Eukaryota</taxon>
        <taxon>Viridiplantae</taxon>
        <taxon>Chlorophyta</taxon>
        <taxon>core chlorophytes</taxon>
        <taxon>Chlorophyceae</taxon>
        <taxon>CS clade</taxon>
        <taxon>Chlamydomonadales</taxon>
        <taxon>Volvocaceae</taxon>
        <taxon>Volvox</taxon>
    </lineage>
</organism>
<feature type="compositionally biased region" description="Basic and acidic residues" evidence="1">
    <location>
        <begin position="392"/>
        <end position="404"/>
    </location>
</feature>
<evidence type="ECO:0000313" key="4">
    <source>
        <dbReference type="Proteomes" id="UP000747399"/>
    </source>
</evidence>
<dbReference type="EMBL" id="BNCO01000010">
    <property type="protein sequence ID" value="GIL51374.1"/>
    <property type="molecule type" value="Genomic_DNA"/>
</dbReference>
<dbReference type="PANTHER" id="PTHR31600:SF2">
    <property type="entry name" value="GAMETE ENRICHED GENE 10 PROTEIN-RELATED"/>
    <property type="match status" value="1"/>
</dbReference>
<keyword evidence="2" id="KW-0472">Membrane</keyword>
<evidence type="ECO:0000313" key="3">
    <source>
        <dbReference type="EMBL" id="GIL51374.1"/>
    </source>
</evidence>
<feature type="region of interest" description="Disordered" evidence="1">
    <location>
        <begin position="326"/>
        <end position="500"/>
    </location>
</feature>
<keyword evidence="2" id="KW-1133">Transmembrane helix</keyword>
<feature type="transmembrane region" description="Helical" evidence="2">
    <location>
        <begin position="66"/>
        <end position="87"/>
    </location>
</feature>
<gene>
    <name evidence="3" type="ORF">Vafri_7373</name>
</gene>
<feature type="transmembrane region" description="Helical" evidence="2">
    <location>
        <begin position="735"/>
        <end position="756"/>
    </location>
</feature>
<dbReference type="Proteomes" id="UP000747399">
    <property type="component" value="Unassembled WGS sequence"/>
</dbReference>
<feature type="non-terminal residue" evidence="3">
    <location>
        <position position="1"/>
    </location>
</feature>
<evidence type="ECO:0000256" key="2">
    <source>
        <dbReference type="SAM" id="Phobius"/>
    </source>
</evidence>
<name>A0A8J4B042_9CHLO</name>
<proteinExistence type="predicted"/>
<keyword evidence="2" id="KW-0812">Transmembrane</keyword>
<sequence length="833" mass="90819">DKGSEAGESSAEGSQSASGITTSTDMQSGSELIIDSRRCRLLKALTKQLAGPVLMTPMERLRLHSYVLLVVMVTTHVVAYIVISVLISEQYHEIKLVHRQALAMDRSQLIAVRAMMGAFCERANVTAKVSVCANSLSFTMKKLRENVNLMEMHHQYVFLGDSRKAVTKLMPEVYDIWTSRQLEYHSYLDTAQPRVLSAFGGAWVLGNRYIAAAREALYWLPNIRENYRLHRTYQFLVDNGLGPLFVVYARSLDLLVDSAWKAVDQLRIALITLLVVEPLFVQCCCLAYEWILVQRLERARLVGILAMVGLPAPVLRQLATKEVKVLDDSDDDDDDGDSDNDEGGERDGAASGNEKMLVTAATPTAAAQDDMRAGGDGEAPPLPRPLKFRSIKKSEPDASSDPRVKAGRRVRTPPEAADGAANALVSGEPPSPGDGVPELLPPGVRRPSSAGGKRPAAATSTATAAFSGSAPSKGGVVGMPLRRGSRDGGSNSRLNGRESRARGLHINGKQLVPSAATVTKFMVPFVLWNVALVIVYVVSLLQLNAMQGPLASLNMASHIIYRYTRVRAIAFGLVSQDDATARSLWREMLRTELRYFESEYDALMYGGIPITQIDSVFKQAVPASTFASTSFASEFFRSKRCFQYDPEECLRPGDEYYEVTHNGLDVMVRRMLAEMNLLVADADEDIVTHGYNGTRYIYMYKVGANDLYEGLQQAAQLFVDYSISRYGQVGTLHTILLAVTIALVLLYLLFILWPHLARLRKDATRQSALLSHVPPEVDVRTHVRAVFKRSSGWQKGGRPLAGRGRGGSAVITAAAAGAGSSSGADGGSLAAGA</sequence>
<accession>A0A8J4B042</accession>
<feature type="compositionally biased region" description="Low complexity" evidence="1">
    <location>
        <begin position="456"/>
        <end position="470"/>
    </location>
</feature>
<evidence type="ECO:0000256" key="1">
    <source>
        <dbReference type="SAM" id="MobiDB-lite"/>
    </source>
</evidence>
<dbReference type="PANTHER" id="PTHR31600">
    <property type="entry name" value="TINY MACROCYSTS PROTEIN B-RELATED"/>
    <property type="match status" value="1"/>
</dbReference>
<keyword evidence="4" id="KW-1185">Reference proteome</keyword>
<feature type="compositionally biased region" description="Acidic residues" evidence="1">
    <location>
        <begin position="328"/>
        <end position="342"/>
    </location>
</feature>
<comment type="caution">
    <text evidence="3">The sequence shown here is derived from an EMBL/GenBank/DDBJ whole genome shotgun (WGS) entry which is preliminary data.</text>
</comment>
<dbReference type="AlphaFoldDB" id="A0A8J4B042"/>